<name>A0A2T5PFI7_9PSED</name>
<feature type="signal peptide" evidence="1">
    <location>
        <begin position="1"/>
        <end position="22"/>
    </location>
</feature>
<reference evidence="2 3" key="1">
    <citation type="submission" date="2018-04" db="EMBL/GenBank/DDBJ databases">
        <title>Pseudomonas sp. nov., isolated from mangrove soil.</title>
        <authorList>
            <person name="Chen C."/>
        </authorList>
    </citation>
    <scope>NUCLEOTIDE SEQUENCE [LARGE SCALE GENOMIC DNA]</scope>
    <source>
        <strain evidence="2 3">TC-11</strain>
    </source>
</reference>
<sequence>MSRTPATALCLLALLVSTPGMASMRCGSGLINEGQSRQEVLATCGAPVGRQVSPAVLGPNGYPQPGAVNVERWVYGPTNGMFRILHFIDGRLVRIESQRERGP</sequence>
<dbReference type="Proteomes" id="UP000244064">
    <property type="component" value="Unassembled WGS sequence"/>
</dbReference>
<dbReference type="EMBL" id="QASN01000002">
    <property type="protein sequence ID" value="PTU76471.1"/>
    <property type="molecule type" value="Genomic_DNA"/>
</dbReference>
<evidence type="ECO:0000313" key="3">
    <source>
        <dbReference type="Proteomes" id="UP000244064"/>
    </source>
</evidence>
<keyword evidence="1" id="KW-0732">Signal</keyword>
<comment type="caution">
    <text evidence="2">The sequence shown here is derived from an EMBL/GenBank/DDBJ whole genome shotgun (WGS) entry which is preliminary data.</text>
</comment>
<proteinExistence type="predicted"/>
<feature type="chain" id="PRO_5015787525" description="DUF2845 domain-containing protein" evidence="1">
    <location>
        <begin position="23"/>
        <end position="103"/>
    </location>
</feature>
<keyword evidence="3" id="KW-1185">Reference proteome</keyword>
<dbReference type="InterPro" id="IPR021268">
    <property type="entry name" value="DUF2845"/>
</dbReference>
<evidence type="ECO:0008006" key="4">
    <source>
        <dbReference type="Google" id="ProtNLM"/>
    </source>
</evidence>
<accession>A0A2T5PFI7</accession>
<dbReference type="OrthoDB" id="6897087at2"/>
<evidence type="ECO:0000256" key="1">
    <source>
        <dbReference type="SAM" id="SignalP"/>
    </source>
</evidence>
<dbReference type="RefSeq" id="WP_108104842.1">
    <property type="nucleotide sequence ID" value="NZ_QASN01000002.1"/>
</dbReference>
<evidence type="ECO:0000313" key="2">
    <source>
        <dbReference type="EMBL" id="PTU76471.1"/>
    </source>
</evidence>
<gene>
    <name evidence="2" type="ORF">DBO85_02200</name>
</gene>
<dbReference type="AlphaFoldDB" id="A0A2T5PFI7"/>
<protein>
    <recommendedName>
        <fullName evidence="4">DUF2845 domain-containing protein</fullName>
    </recommendedName>
</protein>
<organism evidence="2 3">
    <name type="scientific">Pseudomonas mangrovi</name>
    <dbReference type="NCBI Taxonomy" id="2161748"/>
    <lineage>
        <taxon>Bacteria</taxon>
        <taxon>Pseudomonadati</taxon>
        <taxon>Pseudomonadota</taxon>
        <taxon>Gammaproteobacteria</taxon>
        <taxon>Pseudomonadales</taxon>
        <taxon>Pseudomonadaceae</taxon>
        <taxon>Pseudomonas</taxon>
    </lineage>
</organism>
<dbReference type="Pfam" id="PF11006">
    <property type="entry name" value="DUF2845"/>
    <property type="match status" value="1"/>
</dbReference>